<dbReference type="FunFam" id="1.10.630.10:FF:000016">
    <property type="entry name" value="Cytochrome P450 78A5"/>
    <property type="match status" value="1"/>
</dbReference>
<dbReference type="PANTHER" id="PTHR47946">
    <property type="entry name" value="CYTOCHROME P450 78A7-RELATED"/>
    <property type="match status" value="1"/>
</dbReference>
<keyword evidence="10" id="KW-0472">Membrane</keyword>
<keyword evidence="6 8" id="KW-0408">Iron</keyword>
<comment type="caution">
    <text evidence="11">The sequence shown here is derived from an EMBL/GenBank/DDBJ whole genome shotgun (WGS) entry which is preliminary data.</text>
</comment>
<comment type="similarity">
    <text evidence="2 9">Belongs to the cytochrome P450 family.</text>
</comment>
<sequence>MRSHLIPINTLFLVILCFSLSSIRSPWLFLSLLVGFSFLLSFFFSTWLVAGGFAWRRFCGNTKTAPGPIGWPILGCLPIMGPLAHRKLAGLAETHDARRLMAVSLGATPVIVSSRPDTAREILHGPAFCDRPVKAAARGLMFERAIGFAPAGDHWRHLRHIAATNMFSPRKVAALEGLRRRAADSMVGRVWREMEEREKVVVREVLQEGSLETMVKSVFGESLGEEERVELVKMVKEGYELIGKFNLEDYFPLVGGLLDFYGVGRRCNKLGDRVRALVGKIVEERRVKGDYNMQHDFLSLMLTLPKEESLRDSDIIAVLWEMIFRGADVVAVLLEWIMARLVLHPNIQARIQEELDSVIGTRPVSDAEIPKLRYLQAVVKETLRMHPPGPLLSWARLAVCDAHVDKFFVPAGTTAMVNMWAITHDGSIWKDPWAFRPERFLEEDVSIMGSDLRLAPFGSGRRVCPGRVLGLTTVHLWLARLAQEYIWSAGRPVQLSERLQLSMEMKRPLVCRVVRRSRTSCEVGHDEM</sequence>
<evidence type="ECO:0000256" key="1">
    <source>
        <dbReference type="ARBA" id="ARBA00001971"/>
    </source>
</evidence>
<dbReference type="PRINTS" id="PR00385">
    <property type="entry name" value="P450"/>
</dbReference>
<feature type="binding site" description="axial binding residue" evidence="8">
    <location>
        <position position="464"/>
    </location>
    <ligand>
        <name>heme</name>
        <dbReference type="ChEBI" id="CHEBI:30413"/>
    </ligand>
    <ligandPart>
        <name>Fe</name>
        <dbReference type="ChEBI" id="CHEBI:18248"/>
    </ligandPart>
</feature>
<keyword evidence="7 9" id="KW-0503">Monooxygenase</keyword>
<reference evidence="11 12" key="1">
    <citation type="journal article" date="2016" name="DNA Res.">
        <title>The draft genome of MD-2 pineapple using hybrid error correction of long reads.</title>
        <authorList>
            <person name="Redwan R.M."/>
            <person name="Saidin A."/>
            <person name="Kumar S.V."/>
        </authorList>
    </citation>
    <scope>NUCLEOTIDE SEQUENCE [LARGE SCALE GENOMIC DNA]</scope>
    <source>
        <strain evidence="12">cv. MD2</strain>
        <tissue evidence="11">Leaf</tissue>
    </source>
</reference>
<dbReference type="InterPro" id="IPR001128">
    <property type="entry name" value="Cyt_P450"/>
</dbReference>
<evidence type="ECO:0000313" key="12">
    <source>
        <dbReference type="Proteomes" id="UP000092600"/>
    </source>
</evidence>
<dbReference type="GO" id="GO:0020037">
    <property type="term" value="F:heme binding"/>
    <property type="evidence" value="ECO:0007669"/>
    <property type="project" value="InterPro"/>
</dbReference>
<protein>
    <submittedName>
        <fullName evidence="11">Cytochrome P450 78A5</fullName>
    </submittedName>
</protein>
<keyword evidence="10" id="KW-1133">Transmembrane helix</keyword>
<dbReference type="InterPro" id="IPR051996">
    <property type="entry name" value="Cytochrome_P450_78A"/>
</dbReference>
<dbReference type="Proteomes" id="UP000092600">
    <property type="component" value="Unassembled WGS sequence"/>
</dbReference>
<keyword evidence="4 8" id="KW-0479">Metal-binding</keyword>
<keyword evidence="5 9" id="KW-0560">Oxidoreductase</keyword>
<organism evidence="11 12">
    <name type="scientific">Ananas comosus</name>
    <name type="common">Pineapple</name>
    <name type="synonym">Ananas ananas</name>
    <dbReference type="NCBI Taxonomy" id="4615"/>
    <lineage>
        <taxon>Eukaryota</taxon>
        <taxon>Viridiplantae</taxon>
        <taxon>Streptophyta</taxon>
        <taxon>Embryophyta</taxon>
        <taxon>Tracheophyta</taxon>
        <taxon>Spermatophyta</taxon>
        <taxon>Magnoliopsida</taxon>
        <taxon>Liliopsida</taxon>
        <taxon>Poales</taxon>
        <taxon>Bromeliaceae</taxon>
        <taxon>Bromelioideae</taxon>
        <taxon>Ananas</taxon>
    </lineage>
</organism>
<dbReference type="PANTHER" id="PTHR47946:SF13">
    <property type="entry name" value="CYTOCHROME P450 FAMILY PROTEIN, EXPRESSED"/>
    <property type="match status" value="1"/>
</dbReference>
<evidence type="ECO:0000256" key="10">
    <source>
        <dbReference type="SAM" id="Phobius"/>
    </source>
</evidence>
<dbReference type="PROSITE" id="PS00086">
    <property type="entry name" value="CYTOCHROME_P450"/>
    <property type="match status" value="1"/>
</dbReference>
<dbReference type="EMBL" id="LSRQ01001546">
    <property type="protein sequence ID" value="OAY77414.1"/>
    <property type="molecule type" value="Genomic_DNA"/>
</dbReference>
<dbReference type="STRING" id="4615.A0A199VJZ3"/>
<proteinExistence type="inferred from homology"/>
<dbReference type="PRINTS" id="PR00463">
    <property type="entry name" value="EP450I"/>
</dbReference>
<dbReference type="GO" id="GO:0004497">
    <property type="term" value="F:monooxygenase activity"/>
    <property type="evidence" value="ECO:0007669"/>
    <property type="project" value="UniProtKB-KW"/>
</dbReference>
<dbReference type="SUPFAM" id="SSF48264">
    <property type="entry name" value="Cytochrome P450"/>
    <property type="match status" value="1"/>
</dbReference>
<evidence type="ECO:0000256" key="6">
    <source>
        <dbReference type="ARBA" id="ARBA00023004"/>
    </source>
</evidence>
<dbReference type="InterPro" id="IPR036396">
    <property type="entry name" value="Cyt_P450_sf"/>
</dbReference>
<evidence type="ECO:0000256" key="8">
    <source>
        <dbReference type="PIRSR" id="PIRSR602401-1"/>
    </source>
</evidence>
<dbReference type="AlphaFoldDB" id="A0A199VJZ3"/>
<evidence type="ECO:0000313" key="11">
    <source>
        <dbReference type="EMBL" id="OAY77414.1"/>
    </source>
</evidence>
<evidence type="ECO:0000256" key="2">
    <source>
        <dbReference type="ARBA" id="ARBA00010617"/>
    </source>
</evidence>
<keyword evidence="10" id="KW-0812">Transmembrane</keyword>
<accession>A0A199VJZ3</accession>
<name>A0A199VJZ3_ANACO</name>
<evidence type="ECO:0000256" key="5">
    <source>
        <dbReference type="ARBA" id="ARBA00023002"/>
    </source>
</evidence>
<dbReference type="GO" id="GO:0016705">
    <property type="term" value="F:oxidoreductase activity, acting on paired donors, with incorporation or reduction of molecular oxygen"/>
    <property type="evidence" value="ECO:0007669"/>
    <property type="project" value="InterPro"/>
</dbReference>
<dbReference type="GO" id="GO:0005506">
    <property type="term" value="F:iron ion binding"/>
    <property type="evidence" value="ECO:0007669"/>
    <property type="project" value="InterPro"/>
</dbReference>
<dbReference type="InterPro" id="IPR002401">
    <property type="entry name" value="Cyt_P450_E_grp-I"/>
</dbReference>
<dbReference type="Pfam" id="PF00067">
    <property type="entry name" value="p450"/>
    <property type="match status" value="1"/>
</dbReference>
<feature type="transmembrane region" description="Helical" evidence="10">
    <location>
        <begin position="30"/>
        <end position="55"/>
    </location>
</feature>
<evidence type="ECO:0000256" key="4">
    <source>
        <dbReference type="ARBA" id="ARBA00022723"/>
    </source>
</evidence>
<gene>
    <name evidence="11" type="ORF">ACMD2_23196</name>
</gene>
<dbReference type="InterPro" id="IPR017972">
    <property type="entry name" value="Cyt_P450_CS"/>
</dbReference>
<feature type="transmembrane region" description="Helical" evidence="10">
    <location>
        <begin position="6"/>
        <end position="23"/>
    </location>
</feature>
<evidence type="ECO:0000256" key="9">
    <source>
        <dbReference type="RuleBase" id="RU000461"/>
    </source>
</evidence>
<comment type="cofactor">
    <cofactor evidence="1 8">
        <name>heme</name>
        <dbReference type="ChEBI" id="CHEBI:30413"/>
    </cofactor>
</comment>
<dbReference type="Gene3D" id="1.10.630.10">
    <property type="entry name" value="Cytochrome P450"/>
    <property type="match status" value="1"/>
</dbReference>
<keyword evidence="3 8" id="KW-0349">Heme</keyword>
<evidence type="ECO:0000256" key="7">
    <source>
        <dbReference type="ARBA" id="ARBA00023033"/>
    </source>
</evidence>
<evidence type="ECO:0000256" key="3">
    <source>
        <dbReference type="ARBA" id="ARBA00022617"/>
    </source>
</evidence>